<keyword evidence="5 6" id="KW-0961">Cell wall biogenesis/degradation</keyword>
<keyword evidence="3 6" id="KW-0133">Cell shape</keyword>
<dbReference type="GO" id="GO:0016740">
    <property type="term" value="F:transferase activity"/>
    <property type="evidence" value="ECO:0007669"/>
    <property type="project" value="UniProtKB-KW"/>
</dbReference>
<feature type="active site" description="Proton donor/acceptor" evidence="6">
    <location>
        <position position="485"/>
    </location>
</feature>
<evidence type="ECO:0000313" key="10">
    <source>
        <dbReference type="Proteomes" id="UP000029080"/>
    </source>
</evidence>
<dbReference type="RefSeq" id="WP_152571154.1">
    <property type="nucleotide sequence ID" value="NZ_JGZU01000003.1"/>
</dbReference>
<evidence type="ECO:0000256" key="1">
    <source>
        <dbReference type="ARBA" id="ARBA00004752"/>
    </source>
</evidence>
<comment type="caution">
    <text evidence="9">The sequence shown here is derived from an EMBL/GenBank/DDBJ whole genome shotgun (WGS) entry which is preliminary data.</text>
</comment>
<protein>
    <submittedName>
        <fullName evidence="9">ErfK/YbiS/YcfS/YnhG superfamily protein</fullName>
    </submittedName>
</protein>
<evidence type="ECO:0000259" key="8">
    <source>
        <dbReference type="PROSITE" id="PS52029"/>
    </source>
</evidence>
<reference evidence="9 10" key="1">
    <citation type="submission" date="2014-03" db="EMBL/GenBank/DDBJ databases">
        <title>Genomics of Bifidobacteria.</title>
        <authorList>
            <person name="Ventura M."/>
            <person name="Milani C."/>
            <person name="Lugli G.A."/>
        </authorList>
    </citation>
    <scope>NUCLEOTIDE SEQUENCE [LARGE SCALE GENOMIC DNA]</scope>
    <source>
        <strain evidence="9 10">JCM 13495</strain>
    </source>
</reference>
<feature type="transmembrane region" description="Helical" evidence="7">
    <location>
        <begin position="66"/>
        <end position="93"/>
    </location>
</feature>
<keyword evidence="7" id="KW-0812">Transmembrane</keyword>
<dbReference type="GO" id="GO:0018104">
    <property type="term" value="P:peptidoglycan-protein cross-linking"/>
    <property type="evidence" value="ECO:0007669"/>
    <property type="project" value="TreeGrafter"/>
</dbReference>
<dbReference type="eggNOG" id="COG1376">
    <property type="taxonomic scope" value="Bacteria"/>
</dbReference>
<dbReference type="PANTHER" id="PTHR30582:SF2">
    <property type="entry name" value="L,D-TRANSPEPTIDASE YCIB-RELATED"/>
    <property type="match status" value="1"/>
</dbReference>
<gene>
    <name evidence="9" type="ORF">BITS_0494</name>
</gene>
<dbReference type="PROSITE" id="PS52029">
    <property type="entry name" value="LD_TPASE"/>
    <property type="match status" value="1"/>
</dbReference>
<dbReference type="GO" id="GO:0008360">
    <property type="term" value="P:regulation of cell shape"/>
    <property type="evidence" value="ECO:0007669"/>
    <property type="project" value="UniProtKB-UniRule"/>
</dbReference>
<keyword evidence="2" id="KW-0808">Transferase</keyword>
<evidence type="ECO:0000256" key="7">
    <source>
        <dbReference type="SAM" id="Phobius"/>
    </source>
</evidence>
<keyword evidence="7" id="KW-0472">Membrane</keyword>
<dbReference type="PANTHER" id="PTHR30582">
    <property type="entry name" value="L,D-TRANSPEPTIDASE"/>
    <property type="match status" value="1"/>
</dbReference>
<dbReference type="GO" id="GO:0071972">
    <property type="term" value="F:peptidoglycan L,D-transpeptidase activity"/>
    <property type="evidence" value="ECO:0007669"/>
    <property type="project" value="TreeGrafter"/>
</dbReference>
<dbReference type="AlphaFoldDB" id="A0A087EK66"/>
<dbReference type="Gene3D" id="2.40.440.10">
    <property type="entry name" value="L,D-transpeptidase catalytic domain-like"/>
    <property type="match status" value="1"/>
</dbReference>
<evidence type="ECO:0000256" key="6">
    <source>
        <dbReference type="PROSITE-ProRule" id="PRU01373"/>
    </source>
</evidence>
<dbReference type="InterPro" id="IPR005490">
    <property type="entry name" value="LD_TPept_cat_dom"/>
</dbReference>
<comment type="pathway">
    <text evidence="1 6">Cell wall biogenesis; peptidoglycan biosynthesis.</text>
</comment>
<evidence type="ECO:0000256" key="4">
    <source>
        <dbReference type="ARBA" id="ARBA00022984"/>
    </source>
</evidence>
<dbReference type="SUPFAM" id="SSF141523">
    <property type="entry name" value="L,D-transpeptidase catalytic domain-like"/>
    <property type="match status" value="1"/>
</dbReference>
<feature type="domain" description="L,D-TPase catalytic" evidence="8">
    <location>
        <begin position="406"/>
        <end position="531"/>
    </location>
</feature>
<evidence type="ECO:0000256" key="3">
    <source>
        <dbReference type="ARBA" id="ARBA00022960"/>
    </source>
</evidence>
<dbReference type="CDD" id="cd16913">
    <property type="entry name" value="YkuD_like"/>
    <property type="match status" value="1"/>
</dbReference>
<dbReference type="STRING" id="356829.BITS_0494"/>
<evidence type="ECO:0000256" key="2">
    <source>
        <dbReference type="ARBA" id="ARBA00022679"/>
    </source>
</evidence>
<feature type="active site" description="Nucleophile" evidence="6">
    <location>
        <position position="507"/>
    </location>
</feature>
<dbReference type="InterPro" id="IPR038063">
    <property type="entry name" value="Transpep_catalytic_dom"/>
</dbReference>
<dbReference type="EMBL" id="JGZU01000003">
    <property type="protein sequence ID" value="KFJ08167.1"/>
    <property type="molecule type" value="Genomic_DNA"/>
</dbReference>
<keyword evidence="7" id="KW-1133">Transmembrane helix</keyword>
<accession>A0A087EK66</accession>
<dbReference type="Pfam" id="PF03734">
    <property type="entry name" value="YkuD"/>
    <property type="match status" value="1"/>
</dbReference>
<evidence type="ECO:0000313" key="9">
    <source>
        <dbReference type="EMBL" id="KFJ08167.1"/>
    </source>
</evidence>
<name>A0A087EK66_9BIFI</name>
<dbReference type="GO" id="GO:0005576">
    <property type="term" value="C:extracellular region"/>
    <property type="evidence" value="ECO:0007669"/>
    <property type="project" value="TreeGrafter"/>
</dbReference>
<dbReference type="OrthoDB" id="3176960at2"/>
<organism evidence="9 10">
    <name type="scientific">Bifidobacterium tsurumiense</name>
    <dbReference type="NCBI Taxonomy" id="356829"/>
    <lineage>
        <taxon>Bacteria</taxon>
        <taxon>Bacillati</taxon>
        <taxon>Actinomycetota</taxon>
        <taxon>Actinomycetes</taxon>
        <taxon>Bifidobacteriales</taxon>
        <taxon>Bifidobacteriaceae</taxon>
        <taxon>Bifidobacterium</taxon>
    </lineage>
</organism>
<keyword evidence="10" id="KW-1185">Reference proteome</keyword>
<sequence length="540" mass="57170">MTSASEGRSLFDAQPGEVTTNIRRIDQTSNIGQEAGAAFAGAQDGDVIDMAALGTGHKEKNKRRNLTLWIVLGILAALVVLSLSWFFGAGWYFQDKAALGVELGGTSVAGQNAEQLKTTVNNAVANSKVTVTDGDGKSVTASLADLGVKVDVDATVSQLLAAKSDNAIAKVNPFASQNVALNATVDKLKLSDYLTENFVQESDRAVASSIAYDDASKTFTATEGKGGRTPEDTGVVEAVNALISEPGSNKNVSVEYKTVDMPISLDAAQKAADEANTRLSAAFTINNGNSKTFTVPVEQVASWITPTGDPSNGTISLSYDKQKIVDYMASTLPEQLNQQMVSQEDVIDGNGSVLLTKVKGVDGVTVKNTDAVADQVYNALTGGQGADVQVAADVTAHDVKQVKSEMRIVVDKTTQTASVYKNDQLVKTFLVCTGRDGGNESDNGTFAIYLKYASQDMTGLNDDGSRYLSKGVKWVSYYNGGEGFHTATWNYNGIATGDPANHGSHGCINMYEQDSQWIYDNCPEGTIVQVVGTQPTGPVR</sequence>
<proteinExistence type="predicted"/>
<dbReference type="InterPro" id="IPR050979">
    <property type="entry name" value="LD-transpeptidase"/>
</dbReference>
<dbReference type="Proteomes" id="UP000029080">
    <property type="component" value="Unassembled WGS sequence"/>
</dbReference>
<dbReference type="UniPathway" id="UPA00219"/>
<dbReference type="GO" id="GO:0071555">
    <property type="term" value="P:cell wall organization"/>
    <property type="evidence" value="ECO:0007669"/>
    <property type="project" value="UniProtKB-UniRule"/>
</dbReference>
<keyword evidence="4 6" id="KW-0573">Peptidoglycan synthesis</keyword>
<evidence type="ECO:0000256" key="5">
    <source>
        <dbReference type="ARBA" id="ARBA00023316"/>
    </source>
</evidence>